<comment type="caution">
    <text evidence="1">The sequence shown here is derived from an EMBL/GenBank/DDBJ whole genome shotgun (WGS) entry which is preliminary data.</text>
</comment>
<evidence type="ECO:0008006" key="3">
    <source>
        <dbReference type="Google" id="ProtNLM"/>
    </source>
</evidence>
<protein>
    <recommendedName>
        <fullName evidence="3">Secreted protein</fullName>
    </recommendedName>
</protein>
<organism evidence="1 2">
    <name type="scientific">Mobiluncus mulieris</name>
    <dbReference type="NCBI Taxonomy" id="2052"/>
    <lineage>
        <taxon>Bacteria</taxon>
        <taxon>Bacillati</taxon>
        <taxon>Actinomycetota</taxon>
        <taxon>Actinomycetes</taxon>
        <taxon>Actinomycetales</taxon>
        <taxon>Actinomycetaceae</taxon>
        <taxon>Mobiluncus</taxon>
    </lineage>
</organism>
<accession>A0ABD4TV79</accession>
<proteinExistence type="predicted"/>
<evidence type="ECO:0000313" key="2">
    <source>
        <dbReference type="Proteomes" id="UP001209486"/>
    </source>
</evidence>
<gene>
    <name evidence="1" type="ORF">FYZ43_05160</name>
</gene>
<dbReference type="Proteomes" id="UP001209486">
    <property type="component" value="Unassembled WGS sequence"/>
</dbReference>
<sequence>MRTRFHFSAFLAVGVILRVHEVPSGIPAKHHGHITRIFAEGENPNPILTCGFTTRGTLFPGL</sequence>
<dbReference type="AlphaFoldDB" id="A0ABD4TV79"/>
<name>A0ABD4TV79_9ACTO</name>
<dbReference type="EMBL" id="VSZY01000006">
    <property type="protein sequence ID" value="MCU9968802.1"/>
    <property type="molecule type" value="Genomic_DNA"/>
</dbReference>
<reference evidence="1 2" key="1">
    <citation type="submission" date="2019-08" db="EMBL/GenBank/DDBJ databases">
        <title>Comparison of rpoB and gyrB Sequences from Mobiluncus Species and Development of a Multiplex PCR Method for Clinical Detection of Mobiluncus curtisii and Mobiluncus mulieris.</title>
        <authorList>
            <person name="Yang L."/>
            <person name="Shen Y."/>
            <person name="Xu G."/>
            <person name="Shu L.-B."/>
            <person name="Hu J."/>
            <person name="Zhang R."/>
            <person name="Wang Y."/>
            <person name="Zhou H.-W."/>
            <person name="Zhang X."/>
        </authorList>
    </citation>
    <scope>NUCLEOTIDE SEQUENCE [LARGE SCALE GENOMIC DNA]</scope>
    <source>
        <strain evidence="1 2">M26</strain>
    </source>
</reference>
<evidence type="ECO:0000313" key="1">
    <source>
        <dbReference type="EMBL" id="MCU9968802.1"/>
    </source>
</evidence>